<dbReference type="PANTHER" id="PTHR34069">
    <property type="entry name" value="3-OXOACYL-[ACYL-CARRIER-PROTEIN] SYNTHASE 3"/>
    <property type="match status" value="1"/>
</dbReference>
<evidence type="ECO:0000256" key="8">
    <source>
        <dbReference type="ARBA" id="ARBA00023160"/>
    </source>
</evidence>
<dbReference type="NCBIfam" id="TIGR00747">
    <property type="entry name" value="fabH"/>
    <property type="match status" value="1"/>
</dbReference>
<accession>A0A8J3PII5</accession>
<comment type="caution">
    <text evidence="12">The sequence shown here is derived from an EMBL/GenBank/DDBJ whole genome shotgun (WGS) entry which is preliminary data.</text>
</comment>
<comment type="similarity">
    <text evidence="2">Belongs to the thiolase-like superfamily. FabH family.</text>
</comment>
<dbReference type="InterPro" id="IPR004655">
    <property type="entry name" value="FabH"/>
</dbReference>
<proteinExistence type="inferred from homology"/>
<evidence type="ECO:0000259" key="10">
    <source>
        <dbReference type="Pfam" id="PF08541"/>
    </source>
</evidence>
<reference evidence="12" key="1">
    <citation type="submission" date="2021-01" db="EMBL/GenBank/DDBJ databases">
        <title>Whole genome shotgun sequence of Catellatospora methionotrophica NBRC 14553.</title>
        <authorList>
            <person name="Komaki H."/>
            <person name="Tamura T."/>
        </authorList>
    </citation>
    <scope>NUCLEOTIDE SEQUENCE</scope>
    <source>
        <strain evidence="12">NBRC 14553</strain>
    </source>
</reference>
<evidence type="ECO:0000256" key="7">
    <source>
        <dbReference type="ARBA" id="ARBA00023098"/>
    </source>
</evidence>
<dbReference type="Proteomes" id="UP000660339">
    <property type="component" value="Unassembled WGS sequence"/>
</dbReference>
<keyword evidence="6" id="KW-0276">Fatty acid metabolism</keyword>
<name>A0A8J3PII5_9ACTN</name>
<keyword evidence="7" id="KW-0443">Lipid metabolism</keyword>
<keyword evidence="5" id="KW-0808">Transferase</keyword>
<dbReference type="SUPFAM" id="SSF53901">
    <property type="entry name" value="Thiolase-like"/>
    <property type="match status" value="1"/>
</dbReference>
<keyword evidence="8" id="KW-0275">Fatty acid biosynthesis</keyword>
<evidence type="ECO:0000256" key="6">
    <source>
        <dbReference type="ARBA" id="ARBA00022832"/>
    </source>
</evidence>
<dbReference type="InterPro" id="IPR013747">
    <property type="entry name" value="ACP_syn_III_C"/>
</dbReference>
<organism evidence="12 13">
    <name type="scientific">Catellatospora methionotrophica</name>
    <dbReference type="NCBI Taxonomy" id="121620"/>
    <lineage>
        <taxon>Bacteria</taxon>
        <taxon>Bacillati</taxon>
        <taxon>Actinomycetota</taxon>
        <taxon>Actinomycetes</taxon>
        <taxon>Micromonosporales</taxon>
        <taxon>Micromonosporaceae</taxon>
        <taxon>Catellatospora</taxon>
    </lineage>
</organism>
<evidence type="ECO:0000256" key="9">
    <source>
        <dbReference type="ARBA" id="ARBA00023315"/>
    </source>
</evidence>
<evidence type="ECO:0000259" key="11">
    <source>
        <dbReference type="Pfam" id="PF08545"/>
    </source>
</evidence>
<keyword evidence="4" id="KW-0444">Lipid biosynthesis</keyword>
<feature type="domain" description="Beta-ketoacyl-[acyl-carrier-protein] synthase III N-terminal" evidence="11">
    <location>
        <begin position="110"/>
        <end position="187"/>
    </location>
</feature>
<evidence type="ECO:0000256" key="4">
    <source>
        <dbReference type="ARBA" id="ARBA00022516"/>
    </source>
</evidence>
<dbReference type="InterPro" id="IPR013751">
    <property type="entry name" value="ACP_syn_III_N"/>
</dbReference>
<dbReference type="Pfam" id="PF08545">
    <property type="entry name" value="ACP_syn_III"/>
    <property type="match status" value="1"/>
</dbReference>
<dbReference type="EMBL" id="BONJ01000046">
    <property type="protein sequence ID" value="GIG18976.1"/>
    <property type="molecule type" value="Genomic_DNA"/>
</dbReference>
<dbReference type="GO" id="GO:0006633">
    <property type="term" value="P:fatty acid biosynthetic process"/>
    <property type="evidence" value="ECO:0007669"/>
    <property type="project" value="UniProtKB-KW"/>
</dbReference>
<evidence type="ECO:0000256" key="5">
    <source>
        <dbReference type="ARBA" id="ARBA00022679"/>
    </source>
</evidence>
<dbReference type="GO" id="GO:0044550">
    <property type="term" value="P:secondary metabolite biosynthetic process"/>
    <property type="evidence" value="ECO:0007669"/>
    <property type="project" value="TreeGrafter"/>
</dbReference>
<evidence type="ECO:0000313" key="13">
    <source>
        <dbReference type="Proteomes" id="UP000660339"/>
    </source>
</evidence>
<dbReference type="GO" id="GO:0004315">
    <property type="term" value="F:3-oxoacyl-[acyl-carrier-protein] synthase activity"/>
    <property type="evidence" value="ECO:0007669"/>
    <property type="project" value="InterPro"/>
</dbReference>
<dbReference type="NCBIfam" id="NF006829">
    <property type="entry name" value="PRK09352.1"/>
    <property type="match status" value="1"/>
</dbReference>
<keyword evidence="9" id="KW-0012">Acyltransferase</keyword>
<sequence length="318" mass="33528">MLDVYGSTITGLGAYRPAHCVGNEELAQLTSVTPDWIVDRTGIQTRHHASPDEDIVTMSVEACGKALAMADVDTADVDLLILATSTRLQRIPGAAAQIASRLGIPSAGAFDVNAVCAGFTYSLANASNAVRLGDARNALVVGAERTSDLINKDTPDTYVIFGDGAGAAVVSRSERADIGPSVWGSDGGRHAVLETRIFDDGNEYVAMDGPLVYKWSTATMPKVARQACERAGVAMSDVAWFVPHQANRRIIDTLTRVLGFADDQVSRDVIHTGNTSAASVPLALTRLRESGKTTPGDLVLLLGFGAGLTYAGQIVRMP</sequence>
<gene>
    <name evidence="12" type="primary">fabH4_2</name>
    <name evidence="12" type="ORF">Cme02nite_73080</name>
</gene>
<dbReference type="RefSeq" id="WP_166388228.1">
    <property type="nucleotide sequence ID" value="NZ_BAAATT010000008.1"/>
</dbReference>
<dbReference type="PANTHER" id="PTHR34069:SF2">
    <property type="entry name" value="BETA-KETOACYL-[ACYL-CARRIER-PROTEIN] SYNTHASE III"/>
    <property type="match status" value="1"/>
</dbReference>
<dbReference type="Gene3D" id="3.40.47.10">
    <property type="match status" value="1"/>
</dbReference>
<evidence type="ECO:0000256" key="2">
    <source>
        <dbReference type="ARBA" id="ARBA00008642"/>
    </source>
</evidence>
<keyword evidence="3" id="KW-0963">Cytoplasm</keyword>
<protein>
    <submittedName>
        <fullName evidence="12">3-oxoacyl-[acyl-carrier-protein] synthase 3 protein 4</fullName>
    </submittedName>
</protein>
<comment type="pathway">
    <text evidence="1">Lipid metabolism.</text>
</comment>
<evidence type="ECO:0000256" key="1">
    <source>
        <dbReference type="ARBA" id="ARBA00005189"/>
    </source>
</evidence>
<dbReference type="CDD" id="cd00830">
    <property type="entry name" value="KAS_III"/>
    <property type="match status" value="1"/>
</dbReference>
<evidence type="ECO:0000313" key="12">
    <source>
        <dbReference type="EMBL" id="GIG18976.1"/>
    </source>
</evidence>
<evidence type="ECO:0000256" key="3">
    <source>
        <dbReference type="ARBA" id="ARBA00022490"/>
    </source>
</evidence>
<keyword evidence="13" id="KW-1185">Reference proteome</keyword>
<feature type="domain" description="Beta-ketoacyl-[acyl-carrier-protein] synthase III C-terminal" evidence="10">
    <location>
        <begin position="228"/>
        <end position="317"/>
    </location>
</feature>
<dbReference type="AlphaFoldDB" id="A0A8J3PII5"/>
<dbReference type="Pfam" id="PF08541">
    <property type="entry name" value="ACP_syn_III_C"/>
    <property type="match status" value="1"/>
</dbReference>
<dbReference type="InterPro" id="IPR016039">
    <property type="entry name" value="Thiolase-like"/>
</dbReference>